<reference evidence="2 3" key="1">
    <citation type="journal article" date="2020" name="Front. Microbiol.">
        <title>Single-cell genomics of novel Actinobacteria with the Wood-Ljungdahl pathway discovered in a serpentinizing system.</title>
        <authorList>
            <person name="Merino N."/>
            <person name="Kawai M."/>
            <person name="Boyd E.S."/>
            <person name="Colman D.R."/>
            <person name="McGlynn S.E."/>
            <person name="Nealson K.H."/>
            <person name="Kurokawa K."/>
            <person name="Hongoh Y."/>
        </authorList>
    </citation>
    <scope>NUCLEOTIDE SEQUENCE [LARGE SCALE GENOMIC DNA]</scope>
    <source>
        <strain evidence="2 3">S43</strain>
    </source>
</reference>
<dbReference type="AlphaFoldDB" id="A0A6V8PV45"/>
<feature type="non-terminal residue" evidence="2">
    <location>
        <position position="1"/>
    </location>
</feature>
<evidence type="ECO:0000259" key="1">
    <source>
        <dbReference type="Pfam" id="PF03551"/>
    </source>
</evidence>
<sequence length="105" mass="12180">IMIREFFLGFIKIHILYHASKAPVCGIEIIKELRRHGYSISSGTIYPTLHALERQNYLRSENSVVGGKRRRYYQITEKGLKVLEASRKKISELVEEVMEQTEIGN</sequence>
<dbReference type="InterPro" id="IPR005149">
    <property type="entry name" value="Tscrpt_reg_PadR_N"/>
</dbReference>
<dbReference type="EMBL" id="BLSB01000524">
    <property type="protein sequence ID" value="GFP36258.1"/>
    <property type="molecule type" value="Genomic_DNA"/>
</dbReference>
<dbReference type="SUPFAM" id="SSF46785">
    <property type="entry name" value="Winged helix' DNA-binding domain"/>
    <property type="match status" value="1"/>
</dbReference>
<dbReference type="PANTHER" id="PTHR33169:SF14">
    <property type="entry name" value="TRANSCRIPTIONAL REGULATOR RV3488"/>
    <property type="match status" value="1"/>
</dbReference>
<dbReference type="Proteomes" id="UP000576480">
    <property type="component" value="Unassembled WGS sequence"/>
</dbReference>
<dbReference type="Pfam" id="PF03551">
    <property type="entry name" value="PadR"/>
    <property type="match status" value="1"/>
</dbReference>
<evidence type="ECO:0000313" key="2">
    <source>
        <dbReference type="EMBL" id="GFP36258.1"/>
    </source>
</evidence>
<accession>A0A6V8PV45</accession>
<dbReference type="Gene3D" id="1.10.10.10">
    <property type="entry name" value="Winged helix-like DNA-binding domain superfamily/Winged helix DNA-binding domain"/>
    <property type="match status" value="1"/>
</dbReference>
<feature type="domain" description="Transcription regulator PadR N-terminal" evidence="1">
    <location>
        <begin position="15"/>
        <end position="84"/>
    </location>
</feature>
<protein>
    <recommendedName>
        <fullName evidence="1">Transcription regulator PadR N-terminal domain-containing protein</fullName>
    </recommendedName>
</protein>
<dbReference type="InterPro" id="IPR052509">
    <property type="entry name" value="Metal_resp_DNA-bind_regulator"/>
</dbReference>
<dbReference type="InterPro" id="IPR036390">
    <property type="entry name" value="WH_DNA-bd_sf"/>
</dbReference>
<dbReference type="InterPro" id="IPR036388">
    <property type="entry name" value="WH-like_DNA-bd_sf"/>
</dbReference>
<proteinExistence type="predicted"/>
<name>A0A6V8PV45_9ACTN</name>
<evidence type="ECO:0000313" key="3">
    <source>
        <dbReference type="Proteomes" id="UP000576480"/>
    </source>
</evidence>
<comment type="caution">
    <text evidence="2">The sequence shown here is derived from an EMBL/GenBank/DDBJ whole genome shotgun (WGS) entry which is preliminary data.</text>
</comment>
<organism evidence="2 3">
    <name type="scientific">Candidatus Hakubella thermalkaliphila</name>
    <dbReference type="NCBI Taxonomy" id="2754717"/>
    <lineage>
        <taxon>Bacteria</taxon>
        <taxon>Bacillati</taxon>
        <taxon>Actinomycetota</taxon>
        <taxon>Actinomycetota incertae sedis</taxon>
        <taxon>Candidatus Hakubellales</taxon>
        <taxon>Candidatus Hakubellaceae</taxon>
        <taxon>Candidatus Hakubella</taxon>
    </lineage>
</organism>
<dbReference type="PANTHER" id="PTHR33169">
    <property type="entry name" value="PADR-FAMILY TRANSCRIPTIONAL REGULATOR"/>
    <property type="match status" value="1"/>
</dbReference>
<dbReference type="RefSeq" id="WP_308767585.1">
    <property type="nucleotide sequence ID" value="NZ_BLSB01000524.1"/>
</dbReference>
<gene>
    <name evidence="2" type="ORF">HKBW3S43_02046</name>
</gene>